<name>E0TCN7_PARBH</name>
<gene>
    <name evidence="2" type="ordered locus">PB2503_02747</name>
</gene>
<accession>E0TCN7</accession>
<dbReference type="RefSeq" id="WP_013299600.1">
    <property type="nucleotide sequence ID" value="NC_014414.1"/>
</dbReference>
<evidence type="ECO:0000313" key="3">
    <source>
        <dbReference type="Proteomes" id="UP000001302"/>
    </source>
</evidence>
<evidence type="ECO:0000256" key="1">
    <source>
        <dbReference type="SAM" id="MobiDB-lite"/>
    </source>
</evidence>
<proteinExistence type="predicted"/>
<evidence type="ECO:0000313" key="2">
    <source>
        <dbReference type="EMBL" id="ADM08626.1"/>
    </source>
</evidence>
<dbReference type="AlphaFoldDB" id="E0TCN7"/>
<dbReference type="STRING" id="314260.PB2503_02747"/>
<feature type="region of interest" description="Disordered" evidence="1">
    <location>
        <begin position="59"/>
        <end position="79"/>
    </location>
</feature>
<organism evidence="2 3">
    <name type="scientific">Parvularcula bermudensis (strain ATCC BAA-594 / HTCC2503 / KCTC 12087)</name>
    <dbReference type="NCBI Taxonomy" id="314260"/>
    <lineage>
        <taxon>Bacteria</taxon>
        <taxon>Pseudomonadati</taxon>
        <taxon>Pseudomonadota</taxon>
        <taxon>Alphaproteobacteria</taxon>
        <taxon>Parvularculales</taxon>
        <taxon>Parvularculaceae</taxon>
        <taxon>Parvularcula</taxon>
    </lineage>
</organism>
<dbReference type="EMBL" id="CP002156">
    <property type="protein sequence ID" value="ADM08626.1"/>
    <property type="molecule type" value="Genomic_DNA"/>
</dbReference>
<keyword evidence="3" id="KW-1185">Reference proteome</keyword>
<dbReference type="HOGENOM" id="CLU_2602826_0_0_5"/>
<reference evidence="3" key="1">
    <citation type="submission" date="2010-08" db="EMBL/GenBank/DDBJ databases">
        <title>Genome sequence of Parvularcula bermudensis HTCC2503.</title>
        <authorList>
            <person name="Kang D.-M."/>
            <person name="Oh H.-M."/>
            <person name="Cho J.-C."/>
        </authorList>
    </citation>
    <scope>NUCLEOTIDE SEQUENCE [LARGE SCALE GENOMIC DNA]</scope>
    <source>
        <strain evidence="3">ATCC BAA-594 / HTCC2503 / KCTC 12087</strain>
    </source>
</reference>
<dbReference type="Proteomes" id="UP000001302">
    <property type="component" value="Chromosome"/>
</dbReference>
<dbReference type="KEGG" id="pbr:PB2503_02747"/>
<reference evidence="2 3" key="2">
    <citation type="journal article" date="2011" name="J. Bacteriol.">
        <title>Complete genome sequence of strain HTCC2503T of Parvularcula bermudensis, the type species of the order "Parvularculales" in the class Alphaproteobacteria.</title>
        <authorList>
            <person name="Oh H.M."/>
            <person name="Kang I."/>
            <person name="Vergin K.L."/>
            <person name="Kang D."/>
            <person name="Rhee K.H."/>
            <person name="Giovannoni S.J."/>
            <person name="Cho J.C."/>
        </authorList>
    </citation>
    <scope>NUCLEOTIDE SEQUENCE [LARGE SCALE GENOMIC DNA]</scope>
    <source>
        <strain evidence="3">ATCC BAA-594 / HTCC2503 / KCTC 12087</strain>
    </source>
</reference>
<sequence length="79" mass="8743">MSSLIELRRASSRLDRALVRLDSSLKQSSASRLKEVSLHLELRRIEDWLAEVETALSAVISPEESGTVDPPPKEGSDRA</sequence>
<protein>
    <submittedName>
        <fullName evidence="2">Uncharacterized protein</fullName>
    </submittedName>
</protein>